<evidence type="ECO:0000313" key="9">
    <source>
        <dbReference type="Proteomes" id="UP000031521"/>
    </source>
</evidence>
<feature type="transmembrane region" description="Helical" evidence="7">
    <location>
        <begin position="157"/>
        <end position="180"/>
    </location>
</feature>
<evidence type="ECO:0000256" key="6">
    <source>
        <dbReference type="ARBA" id="ARBA00023136"/>
    </source>
</evidence>
<dbReference type="OrthoDB" id="7605542at2"/>
<dbReference type="PANTHER" id="PTHR30250">
    <property type="entry name" value="PST FAMILY PREDICTED COLANIC ACID TRANSPORTER"/>
    <property type="match status" value="1"/>
</dbReference>
<feature type="transmembrane region" description="Helical" evidence="7">
    <location>
        <begin position="448"/>
        <end position="468"/>
    </location>
</feature>
<evidence type="ECO:0000256" key="5">
    <source>
        <dbReference type="ARBA" id="ARBA00022989"/>
    </source>
</evidence>
<evidence type="ECO:0000256" key="4">
    <source>
        <dbReference type="ARBA" id="ARBA00022692"/>
    </source>
</evidence>
<dbReference type="HOGENOM" id="CLU_026911_2_0_5"/>
<evidence type="ECO:0000256" key="2">
    <source>
        <dbReference type="ARBA" id="ARBA00007430"/>
    </source>
</evidence>
<feature type="transmembrane region" description="Helical" evidence="7">
    <location>
        <begin position="260"/>
        <end position="277"/>
    </location>
</feature>
<keyword evidence="3" id="KW-1003">Cell membrane</keyword>
<feature type="transmembrane region" description="Helical" evidence="7">
    <location>
        <begin position="329"/>
        <end position="350"/>
    </location>
</feature>
<evidence type="ECO:0000256" key="1">
    <source>
        <dbReference type="ARBA" id="ARBA00004651"/>
    </source>
</evidence>
<keyword evidence="6 7" id="KW-0472">Membrane</keyword>
<evidence type="ECO:0000256" key="7">
    <source>
        <dbReference type="SAM" id="Phobius"/>
    </source>
</evidence>
<feature type="transmembrane region" description="Helical" evidence="7">
    <location>
        <begin position="410"/>
        <end position="436"/>
    </location>
</feature>
<comment type="similarity">
    <text evidence="2">Belongs to the polysaccharide synthase family.</text>
</comment>
<accession>A0A0B5E405</accession>
<dbReference type="Proteomes" id="UP000031521">
    <property type="component" value="Chromosome"/>
</dbReference>
<protein>
    <submittedName>
        <fullName evidence="8">Polysaccharide biosynthesis protein</fullName>
    </submittedName>
</protein>
<dbReference type="GO" id="GO:0005886">
    <property type="term" value="C:plasma membrane"/>
    <property type="evidence" value="ECO:0007669"/>
    <property type="project" value="UniProtKB-SubCell"/>
</dbReference>
<dbReference type="Pfam" id="PF13440">
    <property type="entry name" value="Polysacc_synt_3"/>
    <property type="match status" value="1"/>
</dbReference>
<dbReference type="EMBL" id="CP004393">
    <property type="protein sequence ID" value="AJE47786.1"/>
    <property type="molecule type" value="Genomic_DNA"/>
</dbReference>
<dbReference type="STRING" id="1208324.P73_3071"/>
<feature type="transmembrane region" description="Helical" evidence="7">
    <location>
        <begin position="48"/>
        <end position="64"/>
    </location>
</feature>
<dbReference type="InterPro" id="IPR050833">
    <property type="entry name" value="Poly_Biosynth_Transport"/>
</dbReference>
<feature type="transmembrane region" description="Helical" evidence="7">
    <location>
        <begin position="370"/>
        <end position="398"/>
    </location>
</feature>
<keyword evidence="4 7" id="KW-0812">Transmembrane</keyword>
<evidence type="ECO:0000256" key="3">
    <source>
        <dbReference type="ARBA" id="ARBA00022475"/>
    </source>
</evidence>
<evidence type="ECO:0000313" key="8">
    <source>
        <dbReference type="EMBL" id="AJE47786.1"/>
    </source>
</evidence>
<dbReference type="AlphaFoldDB" id="A0A0B5E405"/>
<dbReference type="RefSeq" id="WP_043870269.1">
    <property type="nucleotide sequence ID" value="NZ_CP004393.1"/>
</dbReference>
<feature type="transmembrane region" description="Helical" evidence="7">
    <location>
        <begin position="297"/>
        <end position="317"/>
    </location>
</feature>
<feature type="transmembrane region" description="Helical" evidence="7">
    <location>
        <begin position="84"/>
        <end position="105"/>
    </location>
</feature>
<feature type="transmembrane region" description="Helical" evidence="7">
    <location>
        <begin position="117"/>
        <end position="137"/>
    </location>
</feature>
<feature type="transmembrane region" description="Helical" evidence="7">
    <location>
        <begin position="14"/>
        <end position="36"/>
    </location>
</feature>
<keyword evidence="9" id="KW-1185">Reference proteome</keyword>
<dbReference type="KEGG" id="cid:P73_3071"/>
<gene>
    <name evidence="8" type="ORF">P73_3071</name>
</gene>
<sequence>MTTPMPPSSGLRGFLVSIGSLISARAFVAVSQLMVLPILARQITVEEFGLMGLAMTVVIFANTLSDGGLGRSLIRTRDADIVEWSSVSWVMVGVGLAFTLLICAISPLAARYFDSPAIVPILLVMSVVPLLQAVAAAPNAEIERREHYAGIARIEVASTLAGLAAAVIGALAGFGIWALVAQQILLAGVRTAGTLWMSQFRPVLAFSTASLRPHLIYARDTIAASVVTVARDQLPIVMISRVLGQIPLGYFTMSARFTRLPQFGLAGPMASVVYVRMSKAQHSPEKLRDLYYASMRLLSALLIPTCAVIAVASQPIFATFLSPEWKPTAPVFVLSVGGIVLESIAIYFLNPLFRAISRTDLVLRLTVEGVVLRLVLVFGAVFMGLEAVAASLTIWALIMVPRNWQIGARHVPITFAGCLATFVPSLISAGIFSGAYLTLNTLWQISDAMNMGLATVLGLSGVGLTLLIDHQRTRAALGAFRAEPAPAE</sequence>
<keyword evidence="5 7" id="KW-1133">Transmembrane helix</keyword>
<comment type="subcellular location">
    <subcellularLocation>
        <location evidence="1">Cell membrane</location>
        <topology evidence="1">Multi-pass membrane protein</topology>
    </subcellularLocation>
</comment>
<name>A0A0B5E405_9RHOB</name>
<proteinExistence type="inferred from homology"/>
<reference evidence="8 9" key="1">
    <citation type="journal article" date="2014" name="Int. J. Syst. Evol. Microbiol.">
        <title>Celeribacter indicus sp. nov., a polycyclic aromatic hydrocarbon-degrading bacterium from deep-sea sediment and reclassification of Huaishuia halophila as Celeribacter halophilus comb. nov.</title>
        <authorList>
            <person name="Lai Q."/>
            <person name="Cao J."/>
            <person name="Yuan J."/>
            <person name="Li F."/>
            <person name="Shao Z."/>
        </authorList>
    </citation>
    <scope>NUCLEOTIDE SEQUENCE [LARGE SCALE GENOMIC DNA]</scope>
    <source>
        <strain evidence="8">P73</strain>
    </source>
</reference>
<dbReference type="PANTHER" id="PTHR30250:SF10">
    <property type="entry name" value="LIPOPOLYSACCHARIDE BIOSYNTHESIS PROTEIN WZXC"/>
    <property type="match status" value="1"/>
</dbReference>
<organism evidence="8 9">
    <name type="scientific">Celeribacter indicus</name>
    <dbReference type="NCBI Taxonomy" id="1208324"/>
    <lineage>
        <taxon>Bacteria</taxon>
        <taxon>Pseudomonadati</taxon>
        <taxon>Pseudomonadota</taxon>
        <taxon>Alphaproteobacteria</taxon>
        <taxon>Rhodobacterales</taxon>
        <taxon>Roseobacteraceae</taxon>
        <taxon>Celeribacter</taxon>
    </lineage>
</organism>